<organism evidence="1 2">
    <name type="scientific">Dillenia turbinata</name>
    <dbReference type="NCBI Taxonomy" id="194707"/>
    <lineage>
        <taxon>Eukaryota</taxon>
        <taxon>Viridiplantae</taxon>
        <taxon>Streptophyta</taxon>
        <taxon>Embryophyta</taxon>
        <taxon>Tracheophyta</taxon>
        <taxon>Spermatophyta</taxon>
        <taxon>Magnoliopsida</taxon>
        <taxon>eudicotyledons</taxon>
        <taxon>Gunneridae</taxon>
        <taxon>Pentapetalae</taxon>
        <taxon>Dilleniales</taxon>
        <taxon>Dilleniaceae</taxon>
        <taxon>Dillenia</taxon>
    </lineage>
</organism>
<dbReference type="GO" id="GO:0005737">
    <property type="term" value="C:cytoplasm"/>
    <property type="evidence" value="ECO:0007669"/>
    <property type="project" value="TreeGrafter"/>
</dbReference>
<feature type="non-terminal residue" evidence="1">
    <location>
        <position position="265"/>
    </location>
</feature>
<dbReference type="SUPFAM" id="SSF74650">
    <property type="entry name" value="Galactose mutarotase-like"/>
    <property type="match status" value="1"/>
</dbReference>
<sequence>MPLVSSIVLLQPRTLPSSSSFLRVNRIVSSASMSKEATSLEVEITEGLGNLPKVFLKSDSGSEAEIYLFGGCMTSWKPAGGRDLLLVRPSCWCQRYFFAGLNELFSNLVFYAWIYKNMNWSIVDSEKVEGNPILTLELKDEAYGRSMWDYSFQALHKVILKPKSLSTELVITNTDQKPFSFGPALHTYFQASITGTSMKGLKACKTLNKDPDPKNPLEGKEDRDVITFPGFVDCIYLDAPSENQLDNGLGDIITIRNTKNPARPR</sequence>
<dbReference type="Pfam" id="PF01263">
    <property type="entry name" value="Aldose_epim"/>
    <property type="match status" value="1"/>
</dbReference>
<dbReference type="InterPro" id="IPR011013">
    <property type="entry name" value="Gal_mutarotase_sf_dom"/>
</dbReference>
<dbReference type="GO" id="GO:0047938">
    <property type="term" value="F:glucose-6-phosphate 1-epimerase activity"/>
    <property type="evidence" value="ECO:0007669"/>
    <property type="project" value="TreeGrafter"/>
</dbReference>
<dbReference type="GO" id="GO:0005975">
    <property type="term" value="P:carbohydrate metabolic process"/>
    <property type="evidence" value="ECO:0007669"/>
    <property type="project" value="InterPro"/>
</dbReference>
<comment type="caution">
    <text evidence="1">The sequence shown here is derived from an EMBL/GenBank/DDBJ whole genome shotgun (WGS) entry which is preliminary data.</text>
</comment>
<reference evidence="1 2" key="1">
    <citation type="submission" date="2023-12" db="EMBL/GenBank/DDBJ databases">
        <title>A high-quality genome assembly for Dillenia turbinata (Dilleniales).</title>
        <authorList>
            <person name="Chanderbali A."/>
        </authorList>
    </citation>
    <scope>NUCLEOTIDE SEQUENCE [LARGE SCALE GENOMIC DNA]</scope>
    <source>
        <strain evidence="1">LSX21</strain>
        <tissue evidence="1">Leaf</tissue>
    </source>
</reference>
<dbReference type="PANTHER" id="PTHR11122:SF39">
    <property type="entry name" value="GLUCOSE-6-PHOSPHATE 1-EPIMERASE"/>
    <property type="match status" value="1"/>
</dbReference>
<keyword evidence="2" id="KW-1185">Reference proteome</keyword>
<name>A0AAN8Z4F2_9MAGN</name>
<dbReference type="Gene3D" id="2.70.98.10">
    <property type="match status" value="1"/>
</dbReference>
<proteinExistence type="predicted"/>
<evidence type="ECO:0000313" key="1">
    <source>
        <dbReference type="EMBL" id="KAK6924376.1"/>
    </source>
</evidence>
<dbReference type="Proteomes" id="UP001370490">
    <property type="component" value="Unassembled WGS sequence"/>
</dbReference>
<dbReference type="AlphaFoldDB" id="A0AAN8Z4F2"/>
<dbReference type="PANTHER" id="PTHR11122">
    <property type="entry name" value="APOSPORY-ASSOCIATED PROTEIN C-RELATED"/>
    <property type="match status" value="1"/>
</dbReference>
<dbReference type="EMBL" id="JBAMMX010000017">
    <property type="protein sequence ID" value="KAK6924376.1"/>
    <property type="molecule type" value="Genomic_DNA"/>
</dbReference>
<dbReference type="GO" id="GO:0030246">
    <property type="term" value="F:carbohydrate binding"/>
    <property type="evidence" value="ECO:0007669"/>
    <property type="project" value="InterPro"/>
</dbReference>
<dbReference type="InterPro" id="IPR014718">
    <property type="entry name" value="GH-type_carb-bd"/>
</dbReference>
<gene>
    <name evidence="1" type="ORF">RJ641_010576</name>
</gene>
<evidence type="ECO:0000313" key="2">
    <source>
        <dbReference type="Proteomes" id="UP001370490"/>
    </source>
</evidence>
<protein>
    <submittedName>
        <fullName evidence="1">Aldose 1-/Glucose-6-phosphate 1-epimerase</fullName>
    </submittedName>
</protein>
<dbReference type="InterPro" id="IPR008183">
    <property type="entry name" value="Aldose_1/G6P_1-epimerase"/>
</dbReference>
<accession>A0AAN8Z4F2</accession>